<reference evidence="3" key="1">
    <citation type="thesis" date="2021" institute="BYU ScholarsArchive" country="Provo, UT, USA">
        <title>Applications of and Algorithms for Genome Assembly and Genomic Analyses with an Emphasis on Marine Teleosts.</title>
        <authorList>
            <person name="Pickett B.D."/>
        </authorList>
    </citation>
    <scope>NUCLEOTIDE SEQUENCE</scope>
    <source>
        <strain evidence="3">HI-2016</strain>
    </source>
</reference>
<dbReference type="EMBL" id="JAFBMS010000147">
    <property type="protein sequence ID" value="KAG9334514.1"/>
    <property type="molecule type" value="Genomic_DNA"/>
</dbReference>
<dbReference type="OrthoDB" id="2449818at2759"/>
<dbReference type="PANTHER" id="PTHR32094:SF5">
    <property type="entry name" value="FANCONI ANEMIA GROUP E PROTEIN"/>
    <property type="match status" value="1"/>
</dbReference>
<dbReference type="Pfam" id="PF11510">
    <property type="entry name" value="FA_FANCE"/>
    <property type="match status" value="1"/>
</dbReference>
<organism evidence="3 4">
    <name type="scientific">Albula glossodonta</name>
    <name type="common">roundjaw bonefish</name>
    <dbReference type="NCBI Taxonomy" id="121402"/>
    <lineage>
        <taxon>Eukaryota</taxon>
        <taxon>Metazoa</taxon>
        <taxon>Chordata</taxon>
        <taxon>Craniata</taxon>
        <taxon>Vertebrata</taxon>
        <taxon>Euteleostomi</taxon>
        <taxon>Actinopterygii</taxon>
        <taxon>Neopterygii</taxon>
        <taxon>Teleostei</taxon>
        <taxon>Albuliformes</taxon>
        <taxon>Albulidae</taxon>
        <taxon>Albula</taxon>
    </lineage>
</organism>
<dbReference type="Gene3D" id="1.25.40.480">
    <property type="match status" value="1"/>
</dbReference>
<proteinExistence type="predicted"/>
<dbReference type="GO" id="GO:0036297">
    <property type="term" value="P:interstrand cross-link repair"/>
    <property type="evidence" value="ECO:0007669"/>
    <property type="project" value="InterPro"/>
</dbReference>
<evidence type="ECO:0000259" key="2">
    <source>
        <dbReference type="Pfam" id="PF11510"/>
    </source>
</evidence>
<dbReference type="InterPro" id="IPR021025">
    <property type="entry name" value="Fanconi_anaemia_gr_E_prot_C"/>
</dbReference>
<protein>
    <recommendedName>
        <fullName evidence="2">Fanconi Anaemia group E protein C-terminal domain-containing protein</fullName>
    </recommendedName>
</protein>
<dbReference type="GO" id="GO:0043240">
    <property type="term" value="C:Fanconi anaemia nuclear complex"/>
    <property type="evidence" value="ECO:0007669"/>
    <property type="project" value="InterPro"/>
</dbReference>
<dbReference type="AlphaFoldDB" id="A0A8T2N360"/>
<dbReference type="Proteomes" id="UP000824540">
    <property type="component" value="Unassembled WGS sequence"/>
</dbReference>
<name>A0A8T2N360_9TELE</name>
<evidence type="ECO:0000313" key="4">
    <source>
        <dbReference type="Proteomes" id="UP000824540"/>
    </source>
</evidence>
<sequence>MDADALLQRFDGRSKLLLRCLLGVGGVRRALWVFHRQQRSEPDLFIHSCLDTLCQVEPCLDGETLSLRPLVCLFPVAFKRSLLSFLHVAHLSLPRPELAQLLHCLCQDPHHDAWVQVLLGQLRRDLHPEACREHPLVTSQCRERLEALSTRLGLCNGRGNGGRISWFGEDSGSEPQWTGPGLSGTERPKKRTSELAGWDVDSEGAMSQNKRRRLDQGQDTEDGSPSQGLELQPGGSQLPVAMDTVTPETVAVEDATEPQQISPVVLSELPEHVKHGLSPHQEPVPGEGSFSVRTCFSLPGNGSDFPWKPVPPPHAELLCRLTTECLEPHYQLQVFGQTLAVPWTEGVLSVIHSLLDCKLDGELFSRFTARLSQQAPQFGKSMKFSKMVLTVLTKYHCLVNAAHRCSLANCLDQIETFLKKSLQAALKRISP</sequence>
<dbReference type="InterPro" id="IPR039685">
    <property type="entry name" value="FANCE"/>
</dbReference>
<accession>A0A8T2N360</accession>
<dbReference type="PANTHER" id="PTHR32094">
    <property type="entry name" value="FANCONI ANEMIA GROUP E PROTEIN"/>
    <property type="match status" value="1"/>
</dbReference>
<gene>
    <name evidence="3" type="ORF">JZ751_007597</name>
</gene>
<feature type="domain" description="Fanconi Anaemia group E protein C-terminal" evidence="2">
    <location>
        <begin position="312"/>
        <end position="429"/>
    </location>
</feature>
<evidence type="ECO:0000313" key="3">
    <source>
        <dbReference type="EMBL" id="KAG9334514.1"/>
    </source>
</evidence>
<evidence type="ECO:0000256" key="1">
    <source>
        <dbReference type="SAM" id="MobiDB-lite"/>
    </source>
</evidence>
<feature type="region of interest" description="Disordered" evidence="1">
    <location>
        <begin position="167"/>
        <end position="240"/>
    </location>
</feature>
<comment type="caution">
    <text evidence="3">The sequence shown here is derived from an EMBL/GenBank/DDBJ whole genome shotgun (WGS) entry which is preliminary data.</text>
</comment>
<keyword evidence="4" id="KW-1185">Reference proteome</keyword>